<sequence length="77" mass="8858">ALRAKHPKWLIYGSETSSATRTRGIYYRPERELKHSNGPERNYEQSDYGNDRVGWGKTATASWTFDRDNAGYAGQFI</sequence>
<dbReference type="PANTHER" id="PTHR42732:SF1">
    <property type="entry name" value="BETA-MANNOSIDASE"/>
    <property type="match status" value="1"/>
</dbReference>
<name>A0A6I3V0W7_STREE</name>
<accession>A0A6I3V0W7</accession>
<feature type="region of interest" description="Disordered" evidence="1">
    <location>
        <begin position="31"/>
        <end position="51"/>
    </location>
</feature>
<feature type="non-terminal residue" evidence="2">
    <location>
        <position position="1"/>
    </location>
</feature>
<organism evidence="2 3">
    <name type="scientific">Streptococcus pneumoniae</name>
    <dbReference type="NCBI Taxonomy" id="1313"/>
    <lineage>
        <taxon>Bacteria</taxon>
        <taxon>Bacillati</taxon>
        <taxon>Bacillota</taxon>
        <taxon>Bacilli</taxon>
        <taxon>Lactobacillales</taxon>
        <taxon>Streptococcaceae</taxon>
        <taxon>Streptococcus</taxon>
    </lineage>
</organism>
<dbReference type="AlphaFoldDB" id="A0A6I3V0W7"/>
<comment type="caution">
    <text evidence="2">The sequence shown here is derived from an EMBL/GenBank/DDBJ whole genome shotgun (WGS) entry which is preliminary data.</text>
</comment>
<proteinExistence type="predicted"/>
<feature type="compositionally biased region" description="Basic and acidic residues" evidence="1">
    <location>
        <begin position="31"/>
        <end position="44"/>
    </location>
</feature>
<dbReference type="Gene3D" id="3.20.20.80">
    <property type="entry name" value="Glycosidases"/>
    <property type="match status" value="1"/>
</dbReference>
<evidence type="ECO:0000256" key="1">
    <source>
        <dbReference type="SAM" id="MobiDB-lite"/>
    </source>
</evidence>
<dbReference type="RefSeq" id="WP_230690512.1">
    <property type="nucleotide sequence ID" value="NZ_WNIA01001097.1"/>
</dbReference>
<dbReference type="PANTHER" id="PTHR42732">
    <property type="entry name" value="BETA-GALACTOSIDASE"/>
    <property type="match status" value="1"/>
</dbReference>
<dbReference type="Proteomes" id="UP000437160">
    <property type="component" value="Unassembled WGS sequence"/>
</dbReference>
<evidence type="ECO:0000313" key="2">
    <source>
        <dbReference type="EMBL" id="MTW00412.1"/>
    </source>
</evidence>
<dbReference type="InterPro" id="IPR051913">
    <property type="entry name" value="GH2_Domain-Containing"/>
</dbReference>
<feature type="non-terminal residue" evidence="2">
    <location>
        <position position="77"/>
    </location>
</feature>
<gene>
    <name evidence="2" type="ORF">GM536_15545</name>
</gene>
<reference evidence="2 3" key="1">
    <citation type="submission" date="2019-11" db="EMBL/GenBank/DDBJ databases">
        <title>Growth characteristics of pneumococcus vary with the chemical composition of the capsule and with environmental conditions.</title>
        <authorList>
            <person name="Tothpal A."/>
            <person name="Desobry K."/>
            <person name="Joshi S."/>
            <person name="Wyllie A.L."/>
            <person name="Weinberger D.M."/>
        </authorList>
    </citation>
    <scope>NUCLEOTIDE SEQUENCE [LARGE SCALE GENOMIC DNA]</scope>
    <source>
        <strain evidence="3">pnumococcus19F</strain>
    </source>
</reference>
<protein>
    <submittedName>
        <fullName evidence="2">Beta-galactosidase</fullName>
    </submittedName>
</protein>
<evidence type="ECO:0000313" key="3">
    <source>
        <dbReference type="Proteomes" id="UP000437160"/>
    </source>
</evidence>
<dbReference type="EMBL" id="WNIA01001097">
    <property type="protein sequence ID" value="MTW00412.1"/>
    <property type="molecule type" value="Genomic_DNA"/>
</dbReference>